<evidence type="ECO:0000259" key="8">
    <source>
        <dbReference type="Pfam" id="PF00345"/>
    </source>
</evidence>
<evidence type="ECO:0000256" key="5">
    <source>
        <dbReference type="ARBA" id="ARBA00023186"/>
    </source>
</evidence>
<evidence type="ECO:0000313" key="10">
    <source>
        <dbReference type="EMBL" id="MDH1320002.1"/>
    </source>
</evidence>
<proteinExistence type="inferred from homology"/>
<dbReference type="Pfam" id="PF02753">
    <property type="entry name" value="PapD_C"/>
    <property type="match status" value="1"/>
</dbReference>
<name>A0AA42PWY6_9ENTR</name>
<comment type="subcellular location">
    <subcellularLocation>
        <location evidence="1 6">Periplasm</location>
    </subcellularLocation>
</comment>
<feature type="domain" description="Pili assembly chaperone C-terminal" evidence="9">
    <location>
        <begin position="168"/>
        <end position="222"/>
    </location>
</feature>
<evidence type="ECO:0000256" key="1">
    <source>
        <dbReference type="ARBA" id="ARBA00004418"/>
    </source>
</evidence>
<evidence type="ECO:0000256" key="4">
    <source>
        <dbReference type="ARBA" id="ARBA00022764"/>
    </source>
</evidence>
<dbReference type="GO" id="GO:0071555">
    <property type="term" value="P:cell wall organization"/>
    <property type="evidence" value="ECO:0007669"/>
    <property type="project" value="InterPro"/>
</dbReference>
<feature type="domain" description="Pili assembly chaperone N-terminal" evidence="8">
    <location>
        <begin position="23"/>
        <end position="146"/>
    </location>
</feature>
<organism evidence="10 11">
    <name type="scientific">Enterobacter bugandensis</name>
    <dbReference type="NCBI Taxonomy" id="881260"/>
    <lineage>
        <taxon>Bacteria</taxon>
        <taxon>Pseudomonadati</taxon>
        <taxon>Pseudomonadota</taxon>
        <taxon>Gammaproteobacteria</taxon>
        <taxon>Enterobacterales</taxon>
        <taxon>Enterobacteriaceae</taxon>
        <taxon>Enterobacter</taxon>
    </lineage>
</organism>
<dbReference type="InterPro" id="IPR050643">
    <property type="entry name" value="Periplasmic_pilus_chap"/>
</dbReference>
<dbReference type="GO" id="GO:0030288">
    <property type="term" value="C:outer membrane-bounded periplasmic space"/>
    <property type="evidence" value="ECO:0007669"/>
    <property type="project" value="InterPro"/>
</dbReference>
<keyword evidence="3 7" id="KW-0732">Signal</keyword>
<dbReference type="InterPro" id="IPR016147">
    <property type="entry name" value="Pili_assmbl_chaperone_N"/>
</dbReference>
<dbReference type="InterPro" id="IPR008962">
    <property type="entry name" value="PapD-like_sf"/>
</dbReference>
<dbReference type="AlphaFoldDB" id="A0AA42PWY6"/>
<dbReference type="SUPFAM" id="SSF49354">
    <property type="entry name" value="PapD-like"/>
    <property type="match status" value="1"/>
</dbReference>
<evidence type="ECO:0000256" key="6">
    <source>
        <dbReference type="RuleBase" id="RU003918"/>
    </source>
</evidence>
<dbReference type="PANTHER" id="PTHR30251">
    <property type="entry name" value="PILUS ASSEMBLY CHAPERONE"/>
    <property type="match status" value="1"/>
</dbReference>
<reference evidence="10" key="1">
    <citation type="submission" date="2022-09" db="EMBL/GenBank/DDBJ databases">
        <title>Intensive care unit water sources are persistently colonized with multi-drug resistant bacteria and are the site of extensive horizontal gene transfer of antibiotic resistance genes.</title>
        <authorList>
            <person name="Diorio-Toth L."/>
        </authorList>
    </citation>
    <scope>NUCLEOTIDE SEQUENCE</scope>
    <source>
        <strain evidence="10">GD03936</strain>
    </source>
</reference>
<dbReference type="InterPro" id="IPR001829">
    <property type="entry name" value="Pili_assmbl_chaperone_bac"/>
</dbReference>
<dbReference type="SUPFAM" id="SSF49584">
    <property type="entry name" value="Periplasmic chaperone C-domain"/>
    <property type="match status" value="1"/>
</dbReference>
<evidence type="ECO:0000256" key="3">
    <source>
        <dbReference type="ARBA" id="ARBA00022729"/>
    </source>
</evidence>
<dbReference type="PRINTS" id="PR00969">
    <property type="entry name" value="CHAPERONPILI"/>
</dbReference>
<dbReference type="InterPro" id="IPR013783">
    <property type="entry name" value="Ig-like_fold"/>
</dbReference>
<dbReference type="InterPro" id="IPR036316">
    <property type="entry name" value="Pili_assmbl_chap_C_dom_sf"/>
</dbReference>
<feature type="chain" id="PRO_5041330985" evidence="7">
    <location>
        <begin position="23"/>
        <end position="232"/>
    </location>
</feature>
<dbReference type="InterPro" id="IPR018046">
    <property type="entry name" value="Pili_assmbl_chaperone_CS"/>
</dbReference>
<sequence length="232" mass="25560">MSAKIFAISLMIVLLVNAQGHAGVVVGGTRFIIQQRDKSTTVPVRNKSDIPYLVTVRISPGGKWPGAEAPGSAGRSLVVIPPLFAIKPGHEHIIRLLQAEADLPADRESLFTLNIASIPSAHEGSRDVQIAVRSAFKLLYRPEGLKGNPDRAYREIRWSYSDEGLIATNPTPYYVTLFQTVINGTPVVNAGVVAPFSQRKTEWCRRAPRCEIRWQTLNDAGRVLPMMVQTLH</sequence>
<dbReference type="PANTHER" id="PTHR30251:SF1">
    <property type="entry name" value="FIMBRIAL CHAPARONE"/>
    <property type="match status" value="1"/>
</dbReference>
<keyword evidence="4" id="KW-0574">Periplasm</keyword>
<gene>
    <name evidence="10" type="ORF">N5C39_16665</name>
</gene>
<evidence type="ECO:0000259" key="9">
    <source>
        <dbReference type="Pfam" id="PF02753"/>
    </source>
</evidence>
<dbReference type="PROSITE" id="PS00635">
    <property type="entry name" value="PILI_CHAPERONE"/>
    <property type="match status" value="1"/>
</dbReference>
<accession>A0AA42PWY6</accession>
<dbReference type="Pfam" id="PF00345">
    <property type="entry name" value="PapD_N"/>
    <property type="match status" value="1"/>
</dbReference>
<keyword evidence="5 6" id="KW-0143">Chaperone</keyword>
<evidence type="ECO:0000313" key="11">
    <source>
        <dbReference type="Proteomes" id="UP001158416"/>
    </source>
</evidence>
<dbReference type="RefSeq" id="WP_060572358.1">
    <property type="nucleotide sequence ID" value="NZ_CP149825.1"/>
</dbReference>
<dbReference type="InterPro" id="IPR016148">
    <property type="entry name" value="Pili_assmbl_chaperone_C"/>
</dbReference>
<evidence type="ECO:0000256" key="7">
    <source>
        <dbReference type="SAM" id="SignalP"/>
    </source>
</evidence>
<dbReference type="Proteomes" id="UP001158416">
    <property type="component" value="Unassembled WGS sequence"/>
</dbReference>
<comment type="caution">
    <text evidence="10">The sequence shown here is derived from an EMBL/GenBank/DDBJ whole genome shotgun (WGS) entry which is preliminary data.</text>
</comment>
<protein>
    <submittedName>
        <fullName evidence="10">Fimbria/pilus periplasmic chaperone</fullName>
    </submittedName>
</protein>
<feature type="signal peptide" evidence="7">
    <location>
        <begin position="1"/>
        <end position="22"/>
    </location>
</feature>
<comment type="similarity">
    <text evidence="2 6">Belongs to the periplasmic pilus chaperone family.</text>
</comment>
<dbReference type="EMBL" id="JAOCAP010000008">
    <property type="protein sequence ID" value="MDH1320002.1"/>
    <property type="molecule type" value="Genomic_DNA"/>
</dbReference>
<evidence type="ECO:0000256" key="2">
    <source>
        <dbReference type="ARBA" id="ARBA00007399"/>
    </source>
</evidence>
<dbReference type="Gene3D" id="2.60.40.10">
    <property type="entry name" value="Immunoglobulins"/>
    <property type="match status" value="2"/>
</dbReference>